<proteinExistence type="predicted"/>
<sequence>MITLTGEWKTVSTARPASVVRERGFAGLLGA</sequence>
<name>A0A3P5W9X7_9MICC</name>
<reference evidence="1 2" key="1">
    <citation type="submission" date="2018-11" db="EMBL/GenBank/DDBJ databases">
        <authorList>
            <person name="Criscuolo A."/>
        </authorList>
    </citation>
    <scope>NUCLEOTIDE SEQUENCE [LARGE SCALE GENOMIC DNA]</scope>
    <source>
        <strain evidence="1">AT11b</strain>
    </source>
</reference>
<dbReference type="EMBL" id="UXAU01000008">
    <property type="protein sequence ID" value="VDC17918.1"/>
    <property type="molecule type" value="Genomic_DNA"/>
</dbReference>
<keyword evidence="2" id="KW-1185">Reference proteome</keyword>
<protein>
    <submittedName>
        <fullName evidence="1">Uncharacterized protein</fullName>
    </submittedName>
</protein>
<organism evidence="1 2">
    <name type="scientific">Arthrobacter ulcerisalmonis</name>
    <dbReference type="NCBI Taxonomy" id="2483813"/>
    <lineage>
        <taxon>Bacteria</taxon>
        <taxon>Bacillati</taxon>
        <taxon>Actinomycetota</taxon>
        <taxon>Actinomycetes</taxon>
        <taxon>Micrococcales</taxon>
        <taxon>Micrococcaceae</taxon>
        <taxon>Arthrobacter</taxon>
    </lineage>
</organism>
<dbReference type="AlphaFoldDB" id="A0A3P5W9X7"/>
<evidence type="ECO:0000313" key="1">
    <source>
        <dbReference type="EMBL" id="VDC17918.1"/>
    </source>
</evidence>
<evidence type="ECO:0000313" key="2">
    <source>
        <dbReference type="Proteomes" id="UP000280861"/>
    </source>
</evidence>
<dbReference type="Proteomes" id="UP000280861">
    <property type="component" value="Unassembled WGS sequence"/>
</dbReference>
<gene>
    <name evidence="1" type="ORF">PSET11_00026</name>
</gene>
<accession>A0A3P5W9X7</accession>